<dbReference type="EMBL" id="JAASQR010000004">
    <property type="protein sequence ID" value="NIJ17872.1"/>
    <property type="molecule type" value="Genomic_DNA"/>
</dbReference>
<dbReference type="RefSeq" id="WP_167304722.1">
    <property type="nucleotide sequence ID" value="NZ_JAASQR010000004.1"/>
</dbReference>
<dbReference type="InterPro" id="IPR001647">
    <property type="entry name" value="HTH_TetR"/>
</dbReference>
<dbReference type="PROSITE" id="PS50977">
    <property type="entry name" value="HTH_TETR_2"/>
    <property type="match status" value="1"/>
</dbReference>
<evidence type="ECO:0000256" key="2">
    <source>
        <dbReference type="PROSITE-ProRule" id="PRU00335"/>
    </source>
</evidence>
<accession>A0A846M7K4</accession>
<feature type="DNA-binding region" description="H-T-H motif" evidence="2">
    <location>
        <begin position="43"/>
        <end position="62"/>
    </location>
</feature>
<dbReference type="Pfam" id="PF00440">
    <property type="entry name" value="TetR_N"/>
    <property type="match status" value="1"/>
</dbReference>
<sequence length="237" mass="26180">MTKIRTTTARVRPGIYARGADTVDAILKAAKHVLVEEGASAFTLQRIATQCGLKVGHVNHHFPRKEMIVQVLVEEILTTGEDQIDGVMRKPGILPEVVLAELIVFMLNYIRTKNATRLYTELWAMANNNEFVAGRVEALDRYVQTLITEFVMKTNPRLGPEDAGIVALYIYGSTKGMIAFAGYEKPWASQMPQITNIAVANLIHLVKTITPEVISALSPFHSLGVTDRATPLVPQNI</sequence>
<keyword evidence="1 2" id="KW-0238">DNA-binding</keyword>
<evidence type="ECO:0000313" key="5">
    <source>
        <dbReference type="Proteomes" id="UP000576821"/>
    </source>
</evidence>
<dbReference type="InterPro" id="IPR009057">
    <property type="entry name" value="Homeodomain-like_sf"/>
</dbReference>
<gene>
    <name evidence="4" type="ORF">FHS54_002872</name>
</gene>
<keyword evidence="5" id="KW-1185">Reference proteome</keyword>
<proteinExistence type="predicted"/>
<dbReference type="GO" id="GO:0003677">
    <property type="term" value="F:DNA binding"/>
    <property type="evidence" value="ECO:0007669"/>
    <property type="project" value="UniProtKB-UniRule"/>
</dbReference>
<protein>
    <submittedName>
        <fullName evidence="4">AcrR family transcriptional regulator</fullName>
    </submittedName>
</protein>
<reference evidence="4 5" key="1">
    <citation type="submission" date="2020-03" db="EMBL/GenBank/DDBJ databases">
        <title>Genomic Encyclopedia of Type Strains, Phase IV (KMG-IV): sequencing the most valuable type-strain genomes for metagenomic binning, comparative biology and taxonomic classification.</title>
        <authorList>
            <person name="Goeker M."/>
        </authorList>
    </citation>
    <scope>NUCLEOTIDE SEQUENCE [LARGE SCALE GENOMIC DNA]</scope>
    <source>
        <strain evidence="4 5">DSM 21299</strain>
    </source>
</reference>
<dbReference type="Proteomes" id="UP000576821">
    <property type="component" value="Unassembled WGS sequence"/>
</dbReference>
<evidence type="ECO:0000259" key="3">
    <source>
        <dbReference type="PROSITE" id="PS50977"/>
    </source>
</evidence>
<evidence type="ECO:0000256" key="1">
    <source>
        <dbReference type="ARBA" id="ARBA00023125"/>
    </source>
</evidence>
<evidence type="ECO:0000313" key="4">
    <source>
        <dbReference type="EMBL" id="NIJ17872.1"/>
    </source>
</evidence>
<feature type="domain" description="HTH tetR-type" evidence="3">
    <location>
        <begin position="20"/>
        <end position="80"/>
    </location>
</feature>
<comment type="caution">
    <text evidence="4">The sequence shown here is derived from an EMBL/GenBank/DDBJ whole genome shotgun (WGS) entry which is preliminary data.</text>
</comment>
<dbReference type="SUPFAM" id="SSF46689">
    <property type="entry name" value="Homeodomain-like"/>
    <property type="match status" value="1"/>
</dbReference>
<dbReference type="Gene3D" id="1.10.357.10">
    <property type="entry name" value="Tetracycline Repressor, domain 2"/>
    <property type="match status" value="1"/>
</dbReference>
<organism evidence="4 5">
    <name type="scientific">Sphingobium vermicomposti</name>
    <dbReference type="NCBI Taxonomy" id="529005"/>
    <lineage>
        <taxon>Bacteria</taxon>
        <taxon>Pseudomonadati</taxon>
        <taxon>Pseudomonadota</taxon>
        <taxon>Alphaproteobacteria</taxon>
        <taxon>Sphingomonadales</taxon>
        <taxon>Sphingomonadaceae</taxon>
        <taxon>Sphingobium</taxon>
    </lineage>
</organism>
<name>A0A846M7K4_9SPHN</name>
<dbReference type="AlphaFoldDB" id="A0A846M7K4"/>